<dbReference type="GO" id="GO:0033969">
    <property type="term" value="F:gamma-glutamyl-gamma-aminobutyrate hydrolase activity"/>
    <property type="evidence" value="ECO:0007669"/>
    <property type="project" value="TreeGrafter"/>
</dbReference>
<name>A0A6J7GLB0_9ZZZZ</name>
<dbReference type="SUPFAM" id="SSF52317">
    <property type="entry name" value="Class I glutamine amidotransferase-like"/>
    <property type="match status" value="1"/>
</dbReference>
<dbReference type="PROSITE" id="PS51273">
    <property type="entry name" value="GATASE_TYPE_1"/>
    <property type="match status" value="1"/>
</dbReference>
<dbReference type="InterPro" id="IPR011697">
    <property type="entry name" value="Peptidase_C26"/>
</dbReference>
<sequence length="238" mass="25237">MGRRPLIAVPGRFSTSASALRYHALANAQALLAAVWRAGGEPVTILPWAPAGTVTQEQLAERLAFVDGVLLPGGGDLDPVQYGQSVSSDHVYDVNPEQDAFDLALARWAIDSGTPLLAICRGMQVVTVALGGTLEQHMDTPHRHVLHSVDIDPETRLAATIGSSAQASCYHHQRIDQLPASVNVVARASDGTVEGIDIPDARGWFLGVQWHPEDTAADDASQQALFDALVAAAAASRR</sequence>
<dbReference type="Pfam" id="PF07722">
    <property type="entry name" value="Peptidase_C26"/>
    <property type="match status" value="1"/>
</dbReference>
<organism evidence="1">
    <name type="scientific">freshwater metagenome</name>
    <dbReference type="NCBI Taxonomy" id="449393"/>
    <lineage>
        <taxon>unclassified sequences</taxon>
        <taxon>metagenomes</taxon>
        <taxon>ecological metagenomes</taxon>
    </lineage>
</organism>
<gene>
    <name evidence="1" type="ORF">UFOPK3610_00566</name>
</gene>
<dbReference type="PANTHER" id="PTHR43235:SF1">
    <property type="entry name" value="GLUTAMINE AMIDOTRANSFERASE PB2B2.05-RELATED"/>
    <property type="match status" value="1"/>
</dbReference>
<dbReference type="CDD" id="cd01745">
    <property type="entry name" value="GATase1_2"/>
    <property type="match status" value="1"/>
</dbReference>
<dbReference type="EMBL" id="CAFBMR010000013">
    <property type="protein sequence ID" value="CAB4907796.1"/>
    <property type="molecule type" value="Genomic_DNA"/>
</dbReference>
<protein>
    <submittedName>
        <fullName evidence="1">Unannotated protein</fullName>
    </submittedName>
</protein>
<reference evidence="1" key="1">
    <citation type="submission" date="2020-05" db="EMBL/GenBank/DDBJ databases">
        <authorList>
            <person name="Chiriac C."/>
            <person name="Salcher M."/>
            <person name="Ghai R."/>
            <person name="Kavagutti S V."/>
        </authorList>
    </citation>
    <scope>NUCLEOTIDE SEQUENCE</scope>
</reference>
<dbReference type="PANTHER" id="PTHR43235">
    <property type="entry name" value="GLUTAMINE AMIDOTRANSFERASE PB2B2.05-RELATED"/>
    <property type="match status" value="1"/>
</dbReference>
<dbReference type="InterPro" id="IPR044668">
    <property type="entry name" value="PuuD-like"/>
</dbReference>
<dbReference type="GO" id="GO:0006598">
    <property type="term" value="P:polyamine catabolic process"/>
    <property type="evidence" value="ECO:0007669"/>
    <property type="project" value="TreeGrafter"/>
</dbReference>
<dbReference type="AlphaFoldDB" id="A0A6J7GLB0"/>
<evidence type="ECO:0000313" key="1">
    <source>
        <dbReference type="EMBL" id="CAB4907796.1"/>
    </source>
</evidence>
<dbReference type="Gene3D" id="3.40.50.880">
    <property type="match status" value="1"/>
</dbReference>
<dbReference type="InterPro" id="IPR029062">
    <property type="entry name" value="Class_I_gatase-like"/>
</dbReference>
<dbReference type="GO" id="GO:0005829">
    <property type="term" value="C:cytosol"/>
    <property type="evidence" value="ECO:0007669"/>
    <property type="project" value="TreeGrafter"/>
</dbReference>
<proteinExistence type="predicted"/>
<accession>A0A6J7GLB0</accession>